<dbReference type="STRING" id="211114.SAMN04489726_5878"/>
<evidence type="ECO:0000313" key="4">
    <source>
        <dbReference type="Proteomes" id="UP000183376"/>
    </source>
</evidence>
<evidence type="ECO:0000256" key="1">
    <source>
        <dbReference type="SAM" id="MobiDB-lite"/>
    </source>
</evidence>
<dbReference type="eggNOG" id="ENOG50341IB">
    <property type="taxonomic scope" value="Bacteria"/>
</dbReference>
<reference evidence="3 4" key="1">
    <citation type="submission" date="2016-10" db="EMBL/GenBank/DDBJ databases">
        <authorList>
            <person name="de Groot N.N."/>
        </authorList>
    </citation>
    <scope>NUCLEOTIDE SEQUENCE [LARGE SCALE GENOMIC DNA]</scope>
    <source>
        <strain evidence="3 4">DSM 44149</strain>
    </source>
</reference>
<proteinExistence type="predicted"/>
<sequence length="231" mass="24730">MSLDQELRRLFDDERLGLPVRPDAEQTVLRGVSRRRARRRTLAVGGAAVAVVAALSGGIALSGFGRTASAPPATEQPDRSGAPETVDPVADDTTFGPHGLGRLKLGMSEAEAVATGLIKANSKPDSEGGCRGYNYAGENIRYGYYSLLFSAKHGLVRLEATPGAKTPEGIGIGSRLGELNRVYTGNKVKHGAVGERVTDVPGNPKANYWVIVRNDVLTEVRLELKEQDCYR</sequence>
<dbReference type="RefSeq" id="WP_030427989.1">
    <property type="nucleotide sequence ID" value="NZ_JOEF01000003.1"/>
</dbReference>
<accession>A0A1H0A4Y6</accession>
<dbReference type="AlphaFoldDB" id="A0A1H0A4Y6"/>
<feature type="region of interest" description="Disordered" evidence="1">
    <location>
        <begin position="67"/>
        <end position="91"/>
    </location>
</feature>
<evidence type="ECO:0000256" key="2">
    <source>
        <dbReference type="SAM" id="Phobius"/>
    </source>
</evidence>
<keyword evidence="2" id="KW-1133">Transmembrane helix</keyword>
<gene>
    <name evidence="3" type="ORF">SAMN04489726_5878</name>
</gene>
<evidence type="ECO:0000313" key="3">
    <source>
        <dbReference type="EMBL" id="SDN28517.1"/>
    </source>
</evidence>
<dbReference type="OrthoDB" id="3698912at2"/>
<protein>
    <submittedName>
        <fullName evidence="3">Uncharacterized protein</fullName>
    </submittedName>
</protein>
<keyword evidence="4" id="KW-1185">Reference proteome</keyword>
<organism evidence="3 4">
    <name type="scientific">Allokutzneria albata</name>
    <name type="common">Kibdelosporangium albatum</name>
    <dbReference type="NCBI Taxonomy" id="211114"/>
    <lineage>
        <taxon>Bacteria</taxon>
        <taxon>Bacillati</taxon>
        <taxon>Actinomycetota</taxon>
        <taxon>Actinomycetes</taxon>
        <taxon>Pseudonocardiales</taxon>
        <taxon>Pseudonocardiaceae</taxon>
        <taxon>Allokutzneria</taxon>
    </lineage>
</organism>
<dbReference type="Proteomes" id="UP000183376">
    <property type="component" value="Chromosome I"/>
</dbReference>
<feature type="transmembrane region" description="Helical" evidence="2">
    <location>
        <begin position="42"/>
        <end position="64"/>
    </location>
</feature>
<keyword evidence="2" id="KW-0812">Transmembrane</keyword>
<dbReference type="EMBL" id="LT629701">
    <property type="protein sequence ID" value="SDN28517.1"/>
    <property type="molecule type" value="Genomic_DNA"/>
</dbReference>
<name>A0A1H0A4Y6_ALLAB</name>
<keyword evidence="2" id="KW-0472">Membrane</keyword>